<gene>
    <name evidence="4" type="ORF">SDRG_14507</name>
</gene>
<dbReference type="SUPFAM" id="SSF56112">
    <property type="entry name" value="Protein kinase-like (PK-like)"/>
    <property type="match status" value="1"/>
</dbReference>
<proteinExistence type="predicted"/>
<name>T0R6S2_SAPDV</name>
<dbReference type="Gene3D" id="3.30.200.20">
    <property type="entry name" value="Phosphorylase Kinase, domain 1"/>
    <property type="match status" value="1"/>
</dbReference>
<dbReference type="CDD" id="cd22842">
    <property type="entry name" value="Gal_Rha_Lectin_BGal"/>
    <property type="match status" value="2"/>
</dbReference>
<dbReference type="eggNOG" id="KOG0496">
    <property type="taxonomic scope" value="Eukaryota"/>
</dbReference>
<feature type="domain" description="SUEL-type lectin" evidence="3">
    <location>
        <begin position="135"/>
        <end position="220"/>
    </location>
</feature>
<sequence length="413" mass="43200">MRSILLLLLPGAVAVLMQDPGTTLVTATTGENSSLTLACAGPKAAMTKILFASYGTPTGMGLSALIAPSCHSDTSIAVVETYCLQQPACNLRAHNDDFGDPCFGVGKRLTVTAECGLATQTIEPDAGAVVLAQNASENRAISLACDAPLVIARILFASYGTPTNVGLYAAKGKCDAANSTDVVSTACLSKAGCTVSATSSLFGNPCPKFDKQLTVTAECAASVISPTAAPYTSGGSAQGGGNTSPTTSATPMIIGVVCGIIVLVLCCVAGGIAWRRRSKPRPASPIYHSLESTTNRSEPKPYTLISNDTTGPSNPTTGPQDQGPVVRPFDGGRRHIYPSSFINLNVQPLLYHRLVLEDLRVTSKKPLASGAYGEVWLGVYGGQQVAIKRLKQRDPRSVQKFIEEIVLMSQYTR</sequence>
<dbReference type="RefSeq" id="XP_008618863.1">
    <property type="nucleotide sequence ID" value="XM_008620641.1"/>
</dbReference>
<dbReference type="Proteomes" id="UP000030762">
    <property type="component" value="Unassembled WGS sequence"/>
</dbReference>
<evidence type="ECO:0000256" key="1">
    <source>
        <dbReference type="SAM" id="MobiDB-lite"/>
    </source>
</evidence>
<feature type="region of interest" description="Disordered" evidence="1">
    <location>
        <begin position="278"/>
        <end position="322"/>
    </location>
</feature>
<protein>
    <recommendedName>
        <fullName evidence="3">SUEL-type lectin domain-containing protein</fullName>
    </recommendedName>
</protein>
<dbReference type="OrthoDB" id="1100386at2759"/>
<organism evidence="4 5">
    <name type="scientific">Saprolegnia diclina (strain VS20)</name>
    <dbReference type="NCBI Taxonomy" id="1156394"/>
    <lineage>
        <taxon>Eukaryota</taxon>
        <taxon>Sar</taxon>
        <taxon>Stramenopiles</taxon>
        <taxon>Oomycota</taxon>
        <taxon>Saprolegniomycetes</taxon>
        <taxon>Saprolegniales</taxon>
        <taxon>Saprolegniaceae</taxon>
        <taxon>Saprolegnia</taxon>
    </lineage>
</organism>
<dbReference type="AlphaFoldDB" id="T0R6S2"/>
<feature type="transmembrane region" description="Helical" evidence="2">
    <location>
        <begin position="252"/>
        <end position="274"/>
    </location>
</feature>
<dbReference type="PANTHER" id="PTHR46780">
    <property type="entry name" value="PROTEIN EVA-1"/>
    <property type="match status" value="1"/>
</dbReference>
<dbReference type="InterPro" id="IPR011009">
    <property type="entry name" value="Kinase-like_dom_sf"/>
</dbReference>
<dbReference type="InterPro" id="IPR000922">
    <property type="entry name" value="Lectin_gal-bd_dom"/>
</dbReference>
<keyword evidence="2" id="KW-1133">Transmembrane helix</keyword>
<dbReference type="Pfam" id="PF02140">
    <property type="entry name" value="SUEL_Lectin"/>
    <property type="match status" value="2"/>
</dbReference>
<keyword evidence="5" id="KW-1185">Reference proteome</keyword>
<evidence type="ECO:0000313" key="4">
    <source>
        <dbReference type="EMBL" id="EQC27758.1"/>
    </source>
</evidence>
<evidence type="ECO:0000259" key="3">
    <source>
        <dbReference type="PROSITE" id="PS50228"/>
    </source>
</evidence>
<dbReference type="GeneID" id="19955234"/>
<dbReference type="GO" id="GO:0030246">
    <property type="term" value="F:carbohydrate binding"/>
    <property type="evidence" value="ECO:0007669"/>
    <property type="project" value="InterPro"/>
</dbReference>
<reference evidence="4 5" key="1">
    <citation type="submission" date="2012-04" db="EMBL/GenBank/DDBJ databases">
        <title>The Genome Sequence of Saprolegnia declina VS20.</title>
        <authorList>
            <consortium name="The Broad Institute Genome Sequencing Platform"/>
            <person name="Russ C."/>
            <person name="Nusbaum C."/>
            <person name="Tyler B."/>
            <person name="van West P."/>
            <person name="Dieguez-Uribeondo J."/>
            <person name="de Bruijn I."/>
            <person name="Tripathy S."/>
            <person name="Jiang R."/>
            <person name="Young S.K."/>
            <person name="Zeng Q."/>
            <person name="Gargeya S."/>
            <person name="Fitzgerald M."/>
            <person name="Haas B."/>
            <person name="Abouelleil A."/>
            <person name="Alvarado L."/>
            <person name="Arachchi H.M."/>
            <person name="Berlin A."/>
            <person name="Chapman S.B."/>
            <person name="Goldberg J."/>
            <person name="Griggs A."/>
            <person name="Gujja S."/>
            <person name="Hansen M."/>
            <person name="Howarth C."/>
            <person name="Imamovic A."/>
            <person name="Larimer J."/>
            <person name="McCowen C."/>
            <person name="Montmayeur A."/>
            <person name="Murphy C."/>
            <person name="Neiman D."/>
            <person name="Pearson M."/>
            <person name="Priest M."/>
            <person name="Roberts A."/>
            <person name="Saif S."/>
            <person name="Shea T."/>
            <person name="Sisk P."/>
            <person name="Sykes S."/>
            <person name="Wortman J."/>
            <person name="Nusbaum C."/>
            <person name="Birren B."/>
        </authorList>
    </citation>
    <scope>NUCLEOTIDE SEQUENCE [LARGE SCALE GENOMIC DNA]</scope>
    <source>
        <strain evidence="4 5">VS20</strain>
    </source>
</reference>
<accession>T0R6S2</accession>
<dbReference type="InterPro" id="IPR043159">
    <property type="entry name" value="Lectin_gal-bd_sf"/>
</dbReference>
<keyword evidence="2" id="KW-0472">Membrane</keyword>
<dbReference type="VEuPathDB" id="FungiDB:SDRG_14507"/>
<dbReference type="PROSITE" id="PS50228">
    <property type="entry name" value="SUEL_LECTIN"/>
    <property type="match status" value="2"/>
</dbReference>
<keyword evidence="2" id="KW-0812">Transmembrane</keyword>
<dbReference type="STRING" id="1156394.T0R6S2"/>
<evidence type="ECO:0000313" key="5">
    <source>
        <dbReference type="Proteomes" id="UP000030762"/>
    </source>
</evidence>
<evidence type="ECO:0000256" key="2">
    <source>
        <dbReference type="SAM" id="Phobius"/>
    </source>
</evidence>
<feature type="compositionally biased region" description="Polar residues" evidence="1">
    <location>
        <begin position="304"/>
        <end position="320"/>
    </location>
</feature>
<dbReference type="InParanoid" id="T0R6S2"/>
<dbReference type="EMBL" id="JH767203">
    <property type="protein sequence ID" value="EQC27758.1"/>
    <property type="molecule type" value="Genomic_DNA"/>
</dbReference>
<feature type="domain" description="SUEL-type lectin" evidence="3">
    <location>
        <begin position="29"/>
        <end position="116"/>
    </location>
</feature>
<dbReference type="Gene3D" id="2.60.120.740">
    <property type="match status" value="2"/>
</dbReference>